<dbReference type="Proteomes" id="UP000184447">
    <property type="component" value="Unassembled WGS sequence"/>
</dbReference>
<accession>A0A1M5T6M4</accession>
<feature type="signal peptide" evidence="3">
    <location>
        <begin position="1"/>
        <end position="25"/>
    </location>
</feature>
<keyword evidence="3" id="KW-0732">Signal</keyword>
<dbReference type="RefSeq" id="WP_073337549.1">
    <property type="nucleotide sequence ID" value="NZ_FQXM01000005.1"/>
</dbReference>
<evidence type="ECO:0000256" key="3">
    <source>
        <dbReference type="SAM" id="SignalP"/>
    </source>
</evidence>
<organism evidence="4 5">
    <name type="scientific">Clostridium grantii DSM 8605</name>
    <dbReference type="NCBI Taxonomy" id="1121316"/>
    <lineage>
        <taxon>Bacteria</taxon>
        <taxon>Bacillati</taxon>
        <taxon>Bacillota</taxon>
        <taxon>Clostridia</taxon>
        <taxon>Eubacteriales</taxon>
        <taxon>Clostridiaceae</taxon>
        <taxon>Clostridium</taxon>
    </lineage>
</organism>
<feature type="region of interest" description="Disordered" evidence="2">
    <location>
        <begin position="39"/>
        <end position="78"/>
    </location>
</feature>
<keyword evidence="1" id="KW-0175">Coiled coil</keyword>
<protein>
    <submittedName>
        <fullName evidence="4">Uncharacterized protein</fullName>
    </submittedName>
</protein>
<dbReference type="AlphaFoldDB" id="A0A1M5T6M4"/>
<dbReference type="EMBL" id="FQXM01000005">
    <property type="protein sequence ID" value="SHH46417.1"/>
    <property type="molecule type" value="Genomic_DNA"/>
</dbReference>
<gene>
    <name evidence="4" type="ORF">SAMN02745207_01228</name>
</gene>
<evidence type="ECO:0000313" key="5">
    <source>
        <dbReference type="Proteomes" id="UP000184447"/>
    </source>
</evidence>
<evidence type="ECO:0000256" key="2">
    <source>
        <dbReference type="SAM" id="MobiDB-lite"/>
    </source>
</evidence>
<evidence type="ECO:0000256" key="1">
    <source>
        <dbReference type="SAM" id="Coils"/>
    </source>
</evidence>
<evidence type="ECO:0000313" key="4">
    <source>
        <dbReference type="EMBL" id="SHH46417.1"/>
    </source>
</evidence>
<name>A0A1M5T6M4_9CLOT</name>
<keyword evidence="5" id="KW-1185">Reference proteome</keyword>
<feature type="chain" id="PRO_5013110365" evidence="3">
    <location>
        <begin position="26"/>
        <end position="199"/>
    </location>
</feature>
<reference evidence="4 5" key="1">
    <citation type="submission" date="2016-11" db="EMBL/GenBank/DDBJ databases">
        <authorList>
            <person name="Jaros S."/>
            <person name="Januszkiewicz K."/>
            <person name="Wedrychowicz H."/>
        </authorList>
    </citation>
    <scope>NUCLEOTIDE SEQUENCE [LARGE SCALE GENOMIC DNA]</scope>
    <source>
        <strain evidence="4 5">DSM 8605</strain>
    </source>
</reference>
<sequence>MNKFRNFIIPGTIALSLIGATTAFAATTDTNVDTGATKTQITAEHNGEGRGTGEGRKGKVGVENREARETERAARQEEQSTIIASAEELIPGATAEYEALQTELTTTRDALHEEMDALKTKVESGEITREEMKETLGDKIGGRGADMKTADEDVSHPWDDLETAVEAKDATGAQTAFDSILARMNSRLASLTERLSAIK</sequence>
<feature type="coiled-coil region" evidence="1">
    <location>
        <begin position="83"/>
        <end position="135"/>
    </location>
</feature>
<feature type="compositionally biased region" description="Basic and acidic residues" evidence="2">
    <location>
        <begin position="45"/>
        <end position="78"/>
    </location>
</feature>
<proteinExistence type="predicted"/>